<dbReference type="Gene3D" id="3.90.70.10">
    <property type="entry name" value="Cysteine proteinases"/>
    <property type="match status" value="1"/>
</dbReference>
<dbReference type="InterPro" id="IPR013083">
    <property type="entry name" value="Znf_RING/FYVE/PHD"/>
</dbReference>
<dbReference type="PANTHER" id="PTHR21646">
    <property type="entry name" value="UBIQUITIN CARBOXYL-TERMINAL HYDROLASE"/>
    <property type="match status" value="1"/>
</dbReference>
<dbReference type="OrthoDB" id="10263353at2759"/>
<evidence type="ECO:0000256" key="4">
    <source>
        <dbReference type="PROSITE-ProRule" id="PRU00502"/>
    </source>
</evidence>
<organism evidence="7 8">
    <name type="scientific">Candida viswanathii</name>
    <dbReference type="NCBI Taxonomy" id="5486"/>
    <lineage>
        <taxon>Eukaryota</taxon>
        <taxon>Fungi</taxon>
        <taxon>Dikarya</taxon>
        <taxon>Ascomycota</taxon>
        <taxon>Saccharomycotina</taxon>
        <taxon>Pichiomycetes</taxon>
        <taxon>Debaryomycetaceae</taxon>
        <taxon>Candida/Lodderomyces clade</taxon>
        <taxon>Candida</taxon>
    </lineage>
</organism>
<dbReference type="Gene3D" id="3.30.40.10">
    <property type="entry name" value="Zinc/RING finger domain, C3HC4 (zinc finger)"/>
    <property type="match status" value="1"/>
</dbReference>
<dbReference type="InterPro" id="IPR001394">
    <property type="entry name" value="Peptidase_C19_UCH"/>
</dbReference>
<feature type="domain" description="UBP-type" evidence="6">
    <location>
        <begin position="10"/>
        <end position="110"/>
    </location>
</feature>
<evidence type="ECO:0000256" key="2">
    <source>
        <dbReference type="ARBA" id="ARBA00022771"/>
    </source>
</evidence>
<name>A0A367YEZ7_9ASCO</name>
<reference evidence="7 8" key="1">
    <citation type="submission" date="2018-06" db="EMBL/GenBank/DDBJ databases">
        <title>Whole genome sequencing of Candida tropicalis (genome annotated by CSBL at Korea University).</title>
        <authorList>
            <person name="Ahn J."/>
        </authorList>
    </citation>
    <scope>NUCLEOTIDE SEQUENCE [LARGE SCALE GENOMIC DNA]</scope>
    <source>
        <strain evidence="7 8">ATCC 20962</strain>
    </source>
</reference>
<dbReference type="Pfam" id="PF00443">
    <property type="entry name" value="UCH"/>
    <property type="match status" value="1"/>
</dbReference>
<dbReference type="GO" id="GO:0016579">
    <property type="term" value="P:protein deubiquitination"/>
    <property type="evidence" value="ECO:0007669"/>
    <property type="project" value="InterPro"/>
</dbReference>
<dbReference type="GO" id="GO:0008270">
    <property type="term" value="F:zinc ion binding"/>
    <property type="evidence" value="ECO:0007669"/>
    <property type="project" value="UniProtKB-KW"/>
</dbReference>
<protein>
    <submittedName>
        <fullName evidence="7">Putative mRNA-splicing protein ubp10</fullName>
    </submittedName>
</protein>
<dbReference type="InterPro" id="IPR050185">
    <property type="entry name" value="Ub_carboxyl-term_hydrolase"/>
</dbReference>
<dbReference type="AlphaFoldDB" id="A0A367YEZ7"/>
<dbReference type="PROSITE" id="PS50271">
    <property type="entry name" value="ZF_UBP"/>
    <property type="match status" value="1"/>
</dbReference>
<evidence type="ECO:0000256" key="3">
    <source>
        <dbReference type="ARBA" id="ARBA00022833"/>
    </source>
</evidence>
<sequence length="401" mass="46440">MSTNPFSKRRKIVHDNDTIHRELLDFDFDKVCLVTLDSTNVYCCLVCGKNFQGRSKSSPAYNHAITLNHHKYLNLTSEKFYNLPEDVEVPKTHELQDIIEYLNPRYTRRDIELLPRVSFDLNSEKYLVGYVGLNNIKHNDYANVVVQALAHVTPIRDHYLLLRNDDSLNGKFGQLVRKLWSPHLFKSHVSPQGFITAASEESKKKFTTEKGNPKTFLLWLLNNLDGPFDCLRGAVEITSTPIVPHEGNDKVEFVTLESKKRVTETKFWMLSVDVPLTLFNTRGDKIEEIDLEDLLAKYDGETTTQGAKDIRTYRVTHLPEYVILLYERSKESKTVVKFPDVLELNGKKYELASSIRHKSTWSIALKAEMEWILIDNLEVKSLSSELLFLDENYIQVWRLIQ</sequence>
<dbReference type="GO" id="GO:0004843">
    <property type="term" value="F:cysteine-type deubiquitinase activity"/>
    <property type="evidence" value="ECO:0007669"/>
    <property type="project" value="InterPro"/>
</dbReference>
<dbReference type="SMART" id="SM00290">
    <property type="entry name" value="ZnF_UBP"/>
    <property type="match status" value="1"/>
</dbReference>
<evidence type="ECO:0000313" key="8">
    <source>
        <dbReference type="Proteomes" id="UP000253472"/>
    </source>
</evidence>
<dbReference type="PROSITE" id="PS50235">
    <property type="entry name" value="USP_3"/>
    <property type="match status" value="1"/>
</dbReference>
<dbReference type="STRING" id="5486.A0A367YEZ7"/>
<keyword evidence="3" id="KW-0862">Zinc</keyword>
<keyword evidence="1" id="KW-0479">Metal-binding</keyword>
<dbReference type="SUPFAM" id="SSF57850">
    <property type="entry name" value="RING/U-box"/>
    <property type="match status" value="1"/>
</dbReference>
<gene>
    <name evidence="7" type="primary">ubp10_0</name>
    <name evidence="7" type="ORF">Cantr_09552</name>
</gene>
<dbReference type="EMBL" id="QLNQ01000024">
    <property type="protein sequence ID" value="RCK63572.1"/>
    <property type="molecule type" value="Genomic_DNA"/>
</dbReference>
<keyword evidence="2 4" id="KW-0863">Zinc-finger</keyword>
<evidence type="ECO:0000259" key="5">
    <source>
        <dbReference type="PROSITE" id="PS50235"/>
    </source>
</evidence>
<dbReference type="SUPFAM" id="SSF54001">
    <property type="entry name" value="Cysteine proteinases"/>
    <property type="match status" value="1"/>
</dbReference>
<keyword evidence="8" id="KW-1185">Reference proteome</keyword>
<comment type="caution">
    <text evidence="7">The sequence shown here is derived from an EMBL/GenBank/DDBJ whole genome shotgun (WGS) entry which is preliminary data.</text>
</comment>
<dbReference type="Pfam" id="PF02148">
    <property type="entry name" value="zf-UBP"/>
    <property type="match status" value="1"/>
</dbReference>
<dbReference type="Proteomes" id="UP000253472">
    <property type="component" value="Unassembled WGS sequence"/>
</dbReference>
<evidence type="ECO:0000259" key="6">
    <source>
        <dbReference type="PROSITE" id="PS50271"/>
    </source>
</evidence>
<dbReference type="PANTHER" id="PTHR21646:SF16">
    <property type="entry name" value="U4_U6.U5 TRI-SNRNP-ASSOCIATED PROTEIN 2"/>
    <property type="match status" value="1"/>
</dbReference>
<accession>A0A367YEZ7</accession>
<dbReference type="InterPro" id="IPR038765">
    <property type="entry name" value="Papain-like_cys_pep_sf"/>
</dbReference>
<evidence type="ECO:0000313" key="7">
    <source>
        <dbReference type="EMBL" id="RCK63572.1"/>
    </source>
</evidence>
<dbReference type="InterPro" id="IPR028889">
    <property type="entry name" value="USP"/>
</dbReference>
<dbReference type="InterPro" id="IPR001607">
    <property type="entry name" value="Znf_UBP"/>
</dbReference>
<proteinExistence type="predicted"/>
<evidence type="ECO:0000256" key="1">
    <source>
        <dbReference type="ARBA" id="ARBA00022723"/>
    </source>
</evidence>
<feature type="domain" description="USP" evidence="5">
    <location>
        <begin position="131"/>
        <end position="400"/>
    </location>
</feature>